<name>A0ABN3PX70_9ACTN</name>
<organism evidence="2 3">
    <name type="scientific">Actinomadura fulvescens</name>
    <dbReference type="NCBI Taxonomy" id="46160"/>
    <lineage>
        <taxon>Bacteria</taxon>
        <taxon>Bacillati</taxon>
        <taxon>Actinomycetota</taxon>
        <taxon>Actinomycetes</taxon>
        <taxon>Streptosporangiales</taxon>
        <taxon>Thermomonosporaceae</taxon>
        <taxon>Actinomadura</taxon>
    </lineage>
</organism>
<sequence length="130" mass="13553">MLSTRKLLASLAFGTFAVGGATAVDAAVQASAADVTSTSVTAAAAVREPLCRFRIHSKNGRVVVRKAQLKGKRLQLGKPVGYFKAKEVTAGTCKAYQGYHIIGGRMAGNPKQTVAGAVPQANVQKLGRLK</sequence>
<evidence type="ECO:0000313" key="3">
    <source>
        <dbReference type="Proteomes" id="UP001501509"/>
    </source>
</evidence>
<gene>
    <name evidence="2" type="ORF">GCM10010411_45320</name>
</gene>
<protein>
    <submittedName>
        <fullName evidence="2">Uncharacterized protein</fullName>
    </submittedName>
</protein>
<reference evidence="2 3" key="1">
    <citation type="journal article" date="2019" name="Int. J. Syst. Evol. Microbiol.">
        <title>The Global Catalogue of Microorganisms (GCM) 10K type strain sequencing project: providing services to taxonomists for standard genome sequencing and annotation.</title>
        <authorList>
            <consortium name="The Broad Institute Genomics Platform"/>
            <consortium name="The Broad Institute Genome Sequencing Center for Infectious Disease"/>
            <person name="Wu L."/>
            <person name="Ma J."/>
        </authorList>
    </citation>
    <scope>NUCLEOTIDE SEQUENCE [LARGE SCALE GENOMIC DNA]</scope>
    <source>
        <strain evidence="2 3">JCM 6833</strain>
    </source>
</reference>
<dbReference type="Proteomes" id="UP001501509">
    <property type="component" value="Unassembled WGS sequence"/>
</dbReference>
<dbReference type="RefSeq" id="WP_344543828.1">
    <property type="nucleotide sequence ID" value="NZ_BAAATD010000006.1"/>
</dbReference>
<evidence type="ECO:0000256" key="1">
    <source>
        <dbReference type="SAM" id="SignalP"/>
    </source>
</evidence>
<evidence type="ECO:0000313" key="2">
    <source>
        <dbReference type="EMBL" id="GAA2606121.1"/>
    </source>
</evidence>
<keyword evidence="1" id="KW-0732">Signal</keyword>
<accession>A0ABN3PX70</accession>
<feature type="chain" id="PRO_5045275683" evidence="1">
    <location>
        <begin position="27"/>
        <end position="130"/>
    </location>
</feature>
<proteinExistence type="predicted"/>
<comment type="caution">
    <text evidence="2">The sequence shown here is derived from an EMBL/GenBank/DDBJ whole genome shotgun (WGS) entry which is preliminary data.</text>
</comment>
<dbReference type="EMBL" id="BAAATD010000006">
    <property type="protein sequence ID" value="GAA2606121.1"/>
    <property type="molecule type" value="Genomic_DNA"/>
</dbReference>
<feature type="signal peptide" evidence="1">
    <location>
        <begin position="1"/>
        <end position="26"/>
    </location>
</feature>
<keyword evidence="3" id="KW-1185">Reference proteome</keyword>